<protein>
    <submittedName>
        <fullName evidence="2">Uncharacterized protein</fullName>
    </submittedName>
</protein>
<organism evidence="2 4">
    <name type="scientific">Coprococcus catus</name>
    <dbReference type="NCBI Taxonomy" id="116085"/>
    <lineage>
        <taxon>Bacteria</taxon>
        <taxon>Bacillati</taxon>
        <taxon>Bacillota</taxon>
        <taxon>Clostridia</taxon>
        <taxon>Lachnospirales</taxon>
        <taxon>Lachnospiraceae</taxon>
        <taxon>Coprococcus</taxon>
    </lineage>
</organism>
<reference evidence="3 4" key="1">
    <citation type="submission" date="2018-08" db="EMBL/GenBank/DDBJ databases">
        <title>A genome reference for cultivated species of the human gut microbiota.</title>
        <authorList>
            <person name="Zou Y."/>
            <person name="Xue W."/>
            <person name="Luo G."/>
        </authorList>
    </citation>
    <scope>NUCLEOTIDE SEQUENCE [LARGE SCALE GENOMIC DNA]</scope>
    <source>
        <strain evidence="1 3">AF45-17</strain>
        <strain evidence="2 4">AM28-39</strain>
    </source>
</reference>
<dbReference type="AlphaFoldDB" id="A0A3E2XLS2"/>
<dbReference type="Proteomes" id="UP000261231">
    <property type="component" value="Unassembled WGS sequence"/>
</dbReference>
<comment type="caution">
    <text evidence="2">The sequence shown here is derived from an EMBL/GenBank/DDBJ whole genome shotgun (WGS) entry which is preliminary data.</text>
</comment>
<gene>
    <name evidence="1" type="ORF">DW070_01025</name>
    <name evidence="2" type="ORF">DW747_07930</name>
</gene>
<sequence length="168" mass="19025">MAETIRTYFLDYDLILFGRLAYDGDAVNVSTQVSCHLGIPRVVYSQEIYTKDQVLYARKYISSSKEAVYRLKRPVLIQSIREQGVTRQPKIADIIRTYQDMTIQHLDGNAIAAGLSSAKTGLHLIRKTEPSKDKSTSMTLLNGLSDDESAANLLRILREKGFQGRRKR</sequence>
<proteinExistence type="predicted"/>
<dbReference type="OrthoDB" id="9804960at2"/>
<dbReference type="EMBL" id="QVEP01000002">
    <property type="protein sequence ID" value="RGB82149.1"/>
    <property type="molecule type" value="Genomic_DNA"/>
</dbReference>
<name>A0A3E2XLS2_9FIRM</name>
<dbReference type="SUPFAM" id="SSF52402">
    <property type="entry name" value="Adenine nucleotide alpha hydrolases-like"/>
    <property type="match status" value="1"/>
</dbReference>
<evidence type="ECO:0000313" key="4">
    <source>
        <dbReference type="Proteomes" id="UP000261231"/>
    </source>
</evidence>
<evidence type="ECO:0000313" key="1">
    <source>
        <dbReference type="EMBL" id="RGB82149.1"/>
    </source>
</evidence>
<dbReference type="EMBL" id="QVFD01000006">
    <property type="protein sequence ID" value="RGC47593.1"/>
    <property type="molecule type" value="Genomic_DNA"/>
</dbReference>
<evidence type="ECO:0000313" key="2">
    <source>
        <dbReference type="EMBL" id="RGC47593.1"/>
    </source>
</evidence>
<dbReference type="Proteomes" id="UP000260773">
    <property type="component" value="Unassembled WGS sequence"/>
</dbReference>
<dbReference type="InterPro" id="IPR014729">
    <property type="entry name" value="Rossmann-like_a/b/a_fold"/>
</dbReference>
<keyword evidence="4" id="KW-1185">Reference proteome</keyword>
<dbReference type="Gene3D" id="3.40.50.620">
    <property type="entry name" value="HUPs"/>
    <property type="match status" value="1"/>
</dbReference>
<evidence type="ECO:0000313" key="3">
    <source>
        <dbReference type="Proteomes" id="UP000260773"/>
    </source>
</evidence>
<accession>A0A3E2XLS2</accession>
<dbReference type="RefSeq" id="WP_015513543.1">
    <property type="nucleotide sequence ID" value="NZ_JAQENQ010000003.1"/>
</dbReference>